<gene>
    <name evidence="7" type="ORF">DVH24_033995</name>
</gene>
<comment type="subcellular location">
    <subcellularLocation>
        <location evidence="2">Mitochondrion</location>
    </subcellularLocation>
</comment>
<proteinExistence type="inferred from homology"/>
<sequence>MMTLAVLKSSNLKIYKFLFLLYFQGIGNGLSLGALMTTLEIASVLAQKIMLMHKTGGVSEQRKFDRESIQFNTFGGNPVCSAGGLAVLRVIDKEKRQVHCADVGSHLLGRIRDLQERYESEASWCFNRLLVFWSTTMLLPIHCDSSVSFWSAFSDACGLVIGDVGGRGLMVGRELVYDRNEKIPAKAETASLFEKLRGIKILSQLILLIL</sequence>
<evidence type="ECO:0000256" key="6">
    <source>
        <dbReference type="SAM" id="Phobius"/>
    </source>
</evidence>
<comment type="caution">
    <text evidence="7">The sequence shown here is derived from an EMBL/GenBank/DDBJ whole genome shotgun (WGS) entry which is preliminary data.</text>
</comment>
<evidence type="ECO:0000256" key="2">
    <source>
        <dbReference type="ARBA" id="ARBA00004173"/>
    </source>
</evidence>
<evidence type="ECO:0000313" key="7">
    <source>
        <dbReference type="EMBL" id="RXI09378.1"/>
    </source>
</evidence>
<dbReference type="InterPro" id="IPR015422">
    <property type="entry name" value="PyrdxlP-dep_Trfase_small"/>
</dbReference>
<evidence type="ECO:0000256" key="4">
    <source>
        <dbReference type="ARBA" id="ARBA00022576"/>
    </source>
</evidence>
<comment type="cofactor">
    <cofactor evidence="1">
        <name>pyridoxal 5'-phosphate</name>
        <dbReference type="ChEBI" id="CHEBI:597326"/>
    </cofactor>
</comment>
<comment type="similarity">
    <text evidence="3">Belongs to the class-III pyridoxal-phosphate-dependent aminotransferase family.</text>
</comment>
<dbReference type="STRING" id="3750.A0A498KNM4"/>
<dbReference type="EMBL" id="RDQH01000327">
    <property type="protein sequence ID" value="RXI09378.1"/>
    <property type="molecule type" value="Genomic_DNA"/>
</dbReference>
<keyword evidence="6" id="KW-0472">Membrane</keyword>
<evidence type="ECO:0000256" key="5">
    <source>
        <dbReference type="ARBA" id="ARBA00022679"/>
    </source>
</evidence>
<dbReference type="PANTHER" id="PTHR45688:SF3">
    <property type="entry name" value="ALANINE--GLYOXYLATE AMINOTRANSFERASE 2, MITOCHONDRIAL"/>
    <property type="match status" value="1"/>
</dbReference>
<keyword evidence="6" id="KW-0812">Transmembrane</keyword>
<dbReference type="GO" id="GO:0005739">
    <property type="term" value="C:mitochondrion"/>
    <property type="evidence" value="ECO:0007669"/>
    <property type="project" value="UniProtKB-SubCell"/>
</dbReference>
<accession>A0A498KNM4</accession>
<dbReference type="SUPFAM" id="SSF53383">
    <property type="entry name" value="PLP-dependent transferases"/>
    <property type="match status" value="1"/>
</dbReference>
<dbReference type="GO" id="GO:0008453">
    <property type="term" value="F:alanine-glyoxylate transaminase activity"/>
    <property type="evidence" value="ECO:0007669"/>
    <property type="project" value="TreeGrafter"/>
</dbReference>
<protein>
    <submittedName>
        <fullName evidence="7">Uncharacterized protein</fullName>
    </submittedName>
</protein>
<reference evidence="7 8" key="1">
    <citation type="submission" date="2018-10" db="EMBL/GenBank/DDBJ databases">
        <title>A high-quality apple genome assembly.</title>
        <authorList>
            <person name="Hu J."/>
        </authorList>
    </citation>
    <scope>NUCLEOTIDE SEQUENCE [LARGE SCALE GENOMIC DNA]</scope>
    <source>
        <strain evidence="8">cv. HFTH1</strain>
        <tissue evidence="7">Young leaf</tissue>
    </source>
</reference>
<dbReference type="GO" id="GO:0019481">
    <property type="term" value="P:L-alanine catabolic process, by transamination"/>
    <property type="evidence" value="ECO:0007669"/>
    <property type="project" value="TreeGrafter"/>
</dbReference>
<keyword evidence="6" id="KW-1133">Transmembrane helix</keyword>
<name>A0A498KNM4_MALDO</name>
<evidence type="ECO:0000256" key="3">
    <source>
        <dbReference type="ARBA" id="ARBA00008954"/>
    </source>
</evidence>
<dbReference type="PANTHER" id="PTHR45688">
    <property type="match status" value="1"/>
</dbReference>
<keyword evidence="5" id="KW-0808">Transferase</keyword>
<feature type="transmembrane region" description="Helical" evidence="6">
    <location>
        <begin position="20"/>
        <end position="45"/>
    </location>
</feature>
<keyword evidence="8" id="KW-1185">Reference proteome</keyword>
<dbReference type="Gene3D" id="3.90.1150.10">
    <property type="entry name" value="Aspartate Aminotransferase, domain 1"/>
    <property type="match status" value="1"/>
</dbReference>
<organism evidence="7 8">
    <name type="scientific">Malus domestica</name>
    <name type="common">Apple</name>
    <name type="synonym">Pyrus malus</name>
    <dbReference type="NCBI Taxonomy" id="3750"/>
    <lineage>
        <taxon>Eukaryota</taxon>
        <taxon>Viridiplantae</taxon>
        <taxon>Streptophyta</taxon>
        <taxon>Embryophyta</taxon>
        <taxon>Tracheophyta</taxon>
        <taxon>Spermatophyta</taxon>
        <taxon>Magnoliopsida</taxon>
        <taxon>eudicotyledons</taxon>
        <taxon>Gunneridae</taxon>
        <taxon>Pentapetalae</taxon>
        <taxon>rosids</taxon>
        <taxon>fabids</taxon>
        <taxon>Rosales</taxon>
        <taxon>Rosaceae</taxon>
        <taxon>Amygdaloideae</taxon>
        <taxon>Maleae</taxon>
        <taxon>Malus</taxon>
    </lineage>
</organism>
<dbReference type="Proteomes" id="UP000290289">
    <property type="component" value="Chromosome 1"/>
</dbReference>
<keyword evidence="4" id="KW-0032">Aminotransferase</keyword>
<dbReference type="AlphaFoldDB" id="A0A498KNM4"/>
<evidence type="ECO:0000313" key="8">
    <source>
        <dbReference type="Proteomes" id="UP000290289"/>
    </source>
</evidence>
<evidence type="ECO:0000256" key="1">
    <source>
        <dbReference type="ARBA" id="ARBA00001933"/>
    </source>
</evidence>
<dbReference type="InterPro" id="IPR015424">
    <property type="entry name" value="PyrdxlP-dep_Trfase"/>
</dbReference>
<dbReference type="GO" id="GO:0009436">
    <property type="term" value="P:glyoxylate catabolic process"/>
    <property type="evidence" value="ECO:0007669"/>
    <property type="project" value="TreeGrafter"/>
</dbReference>